<dbReference type="EC" id="2.1.1.196" evidence="1"/>
<dbReference type="AlphaFoldDB" id="A0A3B0ZYR3"/>
<name>A0A3B0ZYR3_9ZZZZ</name>
<dbReference type="InterPro" id="IPR029063">
    <property type="entry name" value="SAM-dependent_MTases_sf"/>
</dbReference>
<keyword evidence="1" id="KW-0489">Methyltransferase</keyword>
<dbReference type="GO" id="GO:0032259">
    <property type="term" value="P:methylation"/>
    <property type="evidence" value="ECO:0007669"/>
    <property type="project" value="UniProtKB-KW"/>
</dbReference>
<reference evidence="1" key="1">
    <citation type="submission" date="2018-06" db="EMBL/GenBank/DDBJ databases">
        <authorList>
            <person name="Zhirakovskaya E."/>
        </authorList>
    </citation>
    <scope>NUCLEOTIDE SEQUENCE</scope>
</reference>
<dbReference type="Gene3D" id="3.40.50.150">
    <property type="entry name" value="Vaccinia Virus protein VP39"/>
    <property type="match status" value="1"/>
</dbReference>
<dbReference type="EMBL" id="UOFS01000039">
    <property type="protein sequence ID" value="VAW98715.1"/>
    <property type="molecule type" value="Genomic_DNA"/>
</dbReference>
<feature type="non-terminal residue" evidence="1">
    <location>
        <position position="1"/>
    </location>
</feature>
<dbReference type="GO" id="GO:0008168">
    <property type="term" value="F:methyltransferase activity"/>
    <property type="evidence" value="ECO:0007669"/>
    <property type="project" value="UniProtKB-KW"/>
</dbReference>
<protein>
    <submittedName>
        <fullName evidence="1">Cobalt-precorrin-7 (C5)-methyltransferase / Cobalt-precorrin-6B C15-methyltransferase [decarboxylating]</fullName>
        <ecNumber evidence="1">2.1.1.196</ecNumber>
        <ecNumber evidence="1">2.1.1.289</ecNumber>
    </submittedName>
</protein>
<sequence length="48" mass="5687">KKMYYTIEWDATQLSAARSKPILHMNRLQAENPVWIVTVQKNYYTGNN</sequence>
<accession>A0A3B0ZYR3</accession>
<evidence type="ECO:0000313" key="1">
    <source>
        <dbReference type="EMBL" id="VAW98715.1"/>
    </source>
</evidence>
<dbReference type="EC" id="2.1.1.289" evidence="1"/>
<gene>
    <name evidence="1" type="ORF">MNBD_GAMMA22-1303</name>
</gene>
<proteinExistence type="predicted"/>
<organism evidence="1">
    <name type="scientific">hydrothermal vent metagenome</name>
    <dbReference type="NCBI Taxonomy" id="652676"/>
    <lineage>
        <taxon>unclassified sequences</taxon>
        <taxon>metagenomes</taxon>
        <taxon>ecological metagenomes</taxon>
    </lineage>
</organism>
<keyword evidence="1" id="KW-0808">Transferase</keyword>